<dbReference type="InterPro" id="IPR000415">
    <property type="entry name" value="Nitroreductase-like"/>
</dbReference>
<dbReference type="Pfam" id="PF00881">
    <property type="entry name" value="Nitroreductase"/>
    <property type="match status" value="1"/>
</dbReference>
<dbReference type="PANTHER" id="PTHR43745">
    <property type="entry name" value="NITROREDUCTASE MJ1384-RELATED"/>
    <property type="match status" value="1"/>
</dbReference>
<proteinExistence type="predicted"/>
<feature type="domain" description="Nitroreductase" evidence="1">
    <location>
        <begin position="66"/>
        <end position="238"/>
    </location>
</feature>
<organism evidence="2 3">
    <name type="scientific">Ideonella lacteola</name>
    <dbReference type="NCBI Taxonomy" id="2984193"/>
    <lineage>
        <taxon>Bacteria</taxon>
        <taxon>Pseudomonadati</taxon>
        <taxon>Pseudomonadota</taxon>
        <taxon>Betaproteobacteria</taxon>
        <taxon>Burkholderiales</taxon>
        <taxon>Sphaerotilaceae</taxon>
        <taxon>Ideonella</taxon>
    </lineage>
</organism>
<gene>
    <name evidence="2" type="ORF">AACH06_14290</name>
</gene>
<sequence length="242" mass="26514">MSSLHDDAPLFWQFWRHSELNTARRALMLERIERDAVQGSDGVRPIWPQAATPLPAPDASVHTPWARRRSERQFAARPLAPKALSNLLWPLSERADGHRQLASGGGKYPLRVHVIGLALEGMPPAVHWYDPQRHGLTRRAPAPSWPVLAEVLGWADSTPAAVLVVTALVDGMVAKYGERGGRFALLEAGSYLGALQWECARSGLGSLALGSYDDQRLLRVIHADAERELAMAVCAVGHPLQP</sequence>
<dbReference type="InterPro" id="IPR052544">
    <property type="entry name" value="Bacteriocin_Proc_Enz"/>
</dbReference>
<protein>
    <submittedName>
        <fullName evidence="2">SagB/ThcOx family dehydrogenase</fullName>
    </submittedName>
</protein>
<dbReference type="InterPro" id="IPR029479">
    <property type="entry name" value="Nitroreductase"/>
</dbReference>
<reference evidence="2 3" key="1">
    <citation type="submission" date="2024-04" db="EMBL/GenBank/DDBJ databases">
        <title>Novel species of the genus Ideonella isolated from streams.</title>
        <authorList>
            <person name="Lu H."/>
        </authorList>
    </citation>
    <scope>NUCLEOTIDE SEQUENCE [LARGE SCALE GENOMIC DNA]</scope>
    <source>
        <strain evidence="2 3">DXS29W</strain>
    </source>
</reference>
<name>A0ABU9BU26_9BURK</name>
<dbReference type="Proteomes" id="UP001371218">
    <property type="component" value="Unassembled WGS sequence"/>
</dbReference>
<dbReference type="CDD" id="cd02142">
    <property type="entry name" value="McbC_SagB-like_oxidoreductase"/>
    <property type="match status" value="1"/>
</dbReference>
<accession>A0ABU9BU26</accession>
<keyword evidence="3" id="KW-1185">Reference proteome</keyword>
<comment type="caution">
    <text evidence="2">The sequence shown here is derived from an EMBL/GenBank/DDBJ whole genome shotgun (WGS) entry which is preliminary data.</text>
</comment>
<evidence type="ECO:0000313" key="3">
    <source>
        <dbReference type="Proteomes" id="UP001371218"/>
    </source>
</evidence>
<dbReference type="PANTHER" id="PTHR43745:SF2">
    <property type="entry name" value="NITROREDUCTASE MJ1384-RELATED"/>
    <property type="match status" value="1"/>
</dbReference>
<dbReference type="RefSeq" id="WP_341426398.1">
    <property type="nucleotide sequence ID" value="NZ_JBBUTG010000007.1"/>
</dbReference>
<evidence type="ECO:0000259" key="1">
    <source>
        <dbReference type="Pfam" id="PF00881"/>
    </source>
</evidence>
<dbReference type="Gene3D" id="3.40.109.10">
    <property type="entry name" value="NADH Oxidase"/>
    <property type="match status" value="1"/>
</dbReference>
<dbReference type="SUPFAM" id="SSF55469">
    <property type="entry name" value="FMN-dependent nitroreductase-like"/>
    <property type="match status" value="1"/>
</dbReference>
<evidence type="ECO:0000313" key="2">
    <source>
        <dbReference type="EMBL" id="MEK8031993.1"/>
    </source>
</evidence>
<dbReference type="EMBL" id="JBBUTG010000007">
    <property type="protein sequence ID" value="MEK8031993.1"/>
    <property type="molecule type" value="Genomic_DNA"/>
</dbReference>